<evidence type="ECO:0000256" key="10">
    <source>
        <dbReference type="ARBA" id="ARBA00050050"/>
    </source>
</evidence>
<evidence type="ECO:0000313" key="16">
    <source>
        <dbReference type="Proteomes" id="UP001044222"/>
    </source>
</evidence>
<evidence type="ECO:0000256" key="5">
    <source>
        <dbReference type="ARBA" id="ARBA00022989"/>
    </source>
</evidence>
<feature type="domain" description="MARVEL" evidence="14">
    <location>
        <begin position="37"/>
        <end position="162"/>
    </location>
</feature>
<feature type="transmembrane region" description="Helical" evidence="13">
    <location>
        <begin position="138"/>
        <end position="161"/>
    </location>
</feature>
<name>A0A9D3RYI8_ANGAN</name>
<evidence type="ECO:0000256" key="4">
    <source>
        <dbReference type="ARBA" id="ARBA00022692"/>
    </source>
</evidence>
<dbReference type="EMBL" id="JAFIRN010000005">
    <property type="protein sequence ID" value="KAG5848519.1"/>
    <property type="molecule type" value="Genomic_DNA"/>
</dbReference>
<feature type="region of interest" description="Disordered" evidence="12">
    <location>
        <begin position="1"/>
        <end position="20"/>
    </location>
</feature>
<keyword evidence="6 11" id="KW-0472">Membrane</keyword>
<evidence type="ECO:0000259" key="14">
    <source>
        <dbReference type="PROSITE" id="PS51225"/>
    </source>
</evidence>
<evidence type="ECO:0000256" key="7">
    <source>
        <dbReference type="ARBA" id="ARBA00034721"/>
    </source>
</evidence>
<dbReference type="Pfam" id="PF01284">
    <property type="entry name" value="MARVEL"/>
    <property type="match status" value="1"/>
</dbReference>
<dbReference type="GO" id="GO:0042552">
    <property type="term" value="P:myelination"/>
    <property type="evidence" value="ECO:0007669"/>
    <property type="project" value="TreeGrafter"/>
</dbReference>
<evidence type="ECO:0000256" key="6">
    <source>
        <dbReference type="ARBA" id="ARBA00023136"/>
    </source>
</evidence>
<feature type="transmembrane region" description="Helical" evidence="13">
    <location>
        <begin position="43"/>
        <end position="65"/>
    </location>
</feature>
<evidence type="ECO:0000256" key="12">
    <source>
        <dbReference type="SAM" id="MobiDB-lite"/>
    </source>
</evidence>
<comment type="caution">
    <text evidence="15">The sequence shown here is derived from an EMBL/GenBank/DDBJ whole genome shotgun (WGS) entry which is preliminary data.</text>
</comment>
<evidence type="ECO:0000256" key="1">
    <source>
        <dbReference type="ARBA" id="ARBA00004424"/>
    </source>
</evidence>
<accession>A0A9D3RYI8</accession>
<evidence type="ECO:0000256" key="13">
    <source>
        <dbReference type="SAM" id="Phobius"/>
    </source>
</evidence>
<keyword evidence="3" id="KW-1003">Cell membrane</keyword>
<dbReference type="InterPro" id="IPR050578">
    <property type="entry name" value="MARVEL-CKLF_proteins"/>
</dbReference>
<gene>
    <name evidence="15" type="ORF">ANANG_G00099290</name>
</gene>
<dbReference type="Proteomes" id="UP001044222">
    <property type="component" value="Unassembled WGS sequence"/>
</dbReference>
<proteinExistence type="inferred from homology"/>
<dbReference type="PANTHER" id="PTHR22776:SF9">
    <property type="entry name" value="PLASMOLIPIN"/>
    <property type="match status" value="1"/>
</dbReference>
<reference evidence="15" key="1">
    <citation type="submission" date="2021-01" db="EMBL/GenBank/DDBJ databases">
        <title>A chromosome-scale assembly of European eel, Anguilla anguilla.</title>
        <authorList>
            <person name="Henkel C."/>
            <person name="Jong-Raadsen S.A."/>
            <person name="Dufour S."/>
            <person name="Weltzien F.-A."/>
            <person name="Palstra A.P."/>
            <person name="Pelster B."/>
            <person name="Spaink H.P."/>
            <person name="Van Den Thillart G.E."/>
            <person name="Jansen H."/>
            <person name="Zahm M."/>
            <person name="Klopp C."/>
            <person name="Cedric C."/>
            <person name="Louis A."/>
            <person name="Berthelot C."/>
            <person name="Parey E."/>
            <person name="Roest Crollius H."/>
            <person name="Montfort J."/>
            <person name="Robinson-Rechavi M."/>
            <person name="Bucao C."/>
            <person name="Bouchez O."/>
            <person name="Gislard M."/>
            <person name="Lluch J."/>
            <person name="Milhes M."/>
            <person name="Lampietro C."/>
            <person name="Lopez Roques C."/>
            <person name="Donnadieu C."/>
            <person name="Braasch I."/>
            <person name="Desvignes T."/>
            <person name="Postlethwait J."/>
            <person name="Bobe J."/>
            <person name="Guiguen Y."/>
            <person name="Dirks R."/>
        </authorList>
    </citation>
    <scope>NUCLEOTIDE SEQUENCE</scope>
    <source>
        <strain evidence="15">Tag_6206</strain>
        <tissue evidence="15">Liver</tissue>
    </source>
</reference>
<dbReference type="GO" id="GO:0019911">
    <property type="term" value="F:structural constituent of myelin sheath"/>
    <property type="evidence" value="ECO:0007669"/>
    <property type="project" value="TreeGrafter"/>
</dbReference>
<dbReference type="GO" id="GO:0043209">
    <property type="term" value="C:myelin sheath"/>
    <property type="evidence" value="ECO:0007669"/>
    <property type="project" value="UniProtKB-SubCell"/>
</dbReference>
<sequence length="175" mass="18900">MADFPAKVSTETSPPPQGGGDRIQAMASRYVTMDMDFLRTIPAGLMLVEIVLGLLVWALIAASGYANVPAYGWVMFVSVIFWLLTLFLFFVLFFGVRNKLGFLPWPLMLLVFNATATILYLSAFLANAASVYNSHQGAAAFFAIVVTLAYGASTFFAFLSWRGDGSNAASSTVPA</sequence>
<dbReference type="InterPro" id="IPR013295">
    <property type="entry name" value="MAL"/>
</dbReference>
<protein>
    <recommendedName>
        <fullName evidence="9">Plasmolipin</fullName>
    </recommendedName>
    <alternativeName>
        <fullName evidence="10">Plasma membrane proteolipid</fullName>
    </alternativeName>
</protein>
<evidence type="ECO:0000256" key="11">
    <source>
        <dbReference type="PROSITE-ProRule" id="PRU00581"/>
    </source>
</evidence>
<feature type="transmembrane region" description="Helical" evidence="13">
    <location>
        <begin position="107"/>
        <end position="126"/>
    </location>
</feature>
<feature type="transmembrane region" description="Helical" evidence="13">
    <location>
        <begin position="71"/>
        <end position="95"/>
    </location>
</feature>
<dbReference type="AlphaFoldDB" id="A0A9D3RYI8"/>
<evidence type="ECO:0000256" key="8">
    <source>
        <dbReference type="ARBA" id="ARBA00049979"/>
    </source>
</evidence>
<comment type="similarity">
    <text evidence="7">Belongs to the MAL family.</text>
</comment>
<keyword evidence="4 11" id="KW-0812">Transmembrane</keyword>
<organism evidence="15 16">
    <name type="scientific">Anguilla anguilla</name>
    <name type="common">European freshwater eel</name>
    <name type="synonym">Muraena anguilla</name>
    <dbReference type="NCBI Taxonomy" id="7936"/>
    <lineage>
        <taxon>Eukaryota</taxon>
        <taxon>Metazoa</taxon>
        <taxon>Chordata</taxon>
        <taxon>Craniata</taxon>
        <taxon>Vertebrata</taxon>
        <taxon>Euteleostomi</taxon>
        <taxon>Actinopterygii</taxon>
        <taxon>Neopterygii</taxon>
        <taxon>Teleostei</taxon>
        <taxon>Anguilliformes</taxon>
        <taxon>Anguillidae</taxon>
        <taxon>Anguilla</taxon>
    </lineage>
</organism>
<comment type="subcellular location">
    <subcellularLocation>
        <location evidence="1">Apical cell membrane</location>
        <topology evidence="1">Multi-pass membrane protein</topology>
    </subcellularLocation>
    <subcellularLocation>
        <location evidence="8">Myelin membrane</location>
        <topology evidence="8">Multi-pass membrane protein</topology>
    </subcellularLocation>
</comment>
<evidence type="ECO:0000256" key="9">
    <source>
        <dbReference type="ARBA" id="ARBA00050024"/>
    </source>
</evidence>
<dbReference type="InterPro" id="IPR008253">
    <property type="entry name" value="Marvel"/>
</dbReference>
<evidence type="ECO:0000256" key="2">
    <source>
        <dbReference type="ARBA" id="ARBA00011815"/>
    </source>
</evidence>
<keyword evidence="5 13" id="KW-1133">Transmembrane helix</keyword>
<dbReference type="PROSITE" id="PS51225">
    <property type="entry name" value="MARVEL"/>
    <property type="match status" value="1"/>
</dbReference>
<keyword evidence="16" id="KW-1185">Reference proteome</keyword>
<evidence type="ECO:0000313" key="15">
    <source>
        <dbReference type="EMBL" id="KAG5848519.1"/>
    </source>
</evidence>
<evidence type="ECO:0000256" key="3">
    <source>
        <dbReference type="ARBA" id="ARBA00022475"/>
    </source>
</evidence>
<comment type="subunit">
    <text evidence="2">Forms oligomers.</text>
</comment>
<dbReference type="PRINTS" id="PR01884">
    <property type="entry name" value="MALPROTEIN"/>
</dbReference>
<dbReference type="PANTHER" id="PTHR22776">
    <property type="entry name" value="MARVEL-CONTAINING POTENTIAL LIPID RAFT-ASSOCIATED PROTEIN"/>
    <property type="match status" value="1"/>
</dbReference>
<dbReference type="GO" id="GO:0016324">
    <property type="term" value="C:apical plasma membrane"/>
    <property type="evidence" value="ECO:0007669"/>
    <property type="project" value="UniProtKB-SubCell"/>
</dbReference>